<dbReference type="Gene3D" id="3.30.420.40">
    <property type="match status" value="2"/>
</dbReference>
<keyword evidence="4" id="KW-0808">Transferase</keyword>
<dbReference type="InterPro" id="IPR018484">
    <property type="entry name" value="FGGY_N"/>
</dbReference>
<feature type="compositionally biased region" description="Basic and acidic residues" evidence="1">
    <location>
        <begin position="460"/>
        <end position="471"/>
    </location>
</feature>
<dbReference type="CDD" id="cd07772">
    <property type="entry name" value="ASKHA_NBD_FGGY_NaCK-like"/>
    <property type="match status" value="1"/>
</dbReference>
<reference evidence="4" key="1">
    <citation type="journal article" date="2014" name="Int. J. Syst. Evol. Microbiol.">
        <title>Complete genome sequence of Corynebacterium casei LMG S-19264T (=DSM 44701T), isolated from a smear-ripened cheese.</title>
        <authorList>
            <consortium name="US DOE Joint Genome Institute (JGI-PGF)"/>
            <person name="Walter F."/>
            <person name="Albersmeier A."/>
            <person name="Kalinowski J."/>
            <person name="Ruckert C."/>
        </authorList>
    </citation>
    <scope>NUCLEOTIDE SEQUENCE</scope>
    <source>
        <strain evidence="4">CGMCC 1.12921</strain>
    </source>
</reference>
<feature type="region of interest" description="Disordered" evidence="1">
    <location>
        <begin position="460"/>
        <end position="479"/>
    </location>
</feature>
<dbReference type="Pfam" id="PF21546">
    <property type="entry name" value="FGGY_C_2"/>
    <property type="match status" value="1"/>
</dbReference>
<keyword evidence="4" id="KW-0418">Kinase</keyword>
<dbReference type="SUPFAM" id="SSF53067">
    <property type="entry name" value="Actin-like ATPase domain"/>
    <property type="match status" value="1"/>
</dbReference>
<accession>A0A8J2V5Y2</accession>
<gene>
    <name evidence="4" type="ORF">GCM10011342_20800</name>
</gene>
<proteinExistence type="predicted"/>
<evidence type="ECO:0000259" key="2">
    <source>
        <dbReference type="Pfam" id="PF00370"/>
    </source>
</evidence>
<dbReference type="Pfam" id="PF00370">
    <property type="entry name" value="FGGY_N"/>
    <property type="match status" value="1"/>
</dbReference>
<sequence length="479" mass="52247">MWLTMSDNYLVFDVGKTHVKVSVLSTDGEIVYSRRTSNAPIEHGLYTALDLDGIRSFLFEQLREVGKDQTIRKIGIATHGAAAVIIDRETGRPALPAMDYEYDGYGDDRYDRLRPPFDQTYSPLMPSGLNLGRQIHHQLSLLTGDQQERAAILLYPNYWAWLLTGVMSSEVTSLGCHTDLWDVPRGEFSSLVDRLGIRAMLPPLRKASEPLGRVLPDICAVTGLPPDCIVFPGMHDSNAGYYPHLAMPPAKRPTVISTGTWSVAMSPQTPLTSLRPELDMLANVDADGTPVATARYMGGREFARICEMTNCDVATDCQEQDLAQTIDAGIFGLPSFEHGSGPFAGRAGSLVGRPWNGKALATLYSALMLDQLLTNLSSRNDIVIEGSFASNDLLCATLAALRPTQAVHQFRASGGVISGCYAAMTDGNPTSFDFAHPARPLHLPGLDGYAREWRRRAADARDPSLLRHGAEMSETPPGN</sequence>
<dbReference type="Proteomes" id="UP000613582">
    <property type="component" value="Unassembled WGS sequence"/>
</dbReference>
<name>A0A8J2V5Y2_9PROT</name>
<protein>
    <submittedName>
        <fullName evidence="4">Carbohydrate kinase</fullName>
    </submittedName>
</protein>
<dbReference type="InterPro" id="IPR049382">
    <property type="entry name" value="FGGY_C_2"/>
</dbReference>
<dbReference type="InterPro" id="IPR043129">
    <property type="entry name" value="ATPase_NBD"/>
</dbReference>
<dbReference type="AlphaFoldDB" id="A0A8J2V5Y2"/>
<evidence type="ECO:0000313" key="5">
    <source>
        <dbReference type="Proteomes" id="UP000613582"/>
    </source>
</evidence>
<comment type="caution">
    <text evidence="4">The sequence shown here is derived from an EMBL/GenBank/DDBJ whole genome shotgun (WGS) entry which is preliminary data.</text>
</comment>
<evidence type="ECO:0000259" key="3">
    <source>
        <dbReference type="Pfam" id="PF21546"/>
    </source>
</evidence>
<organism evidence="4 5">
    <name type="scientific">Aquisalinus flavus</name>
    <dbReference type="NCBI Taxonomy" id="1526572"/>
    <lineage>
        <taxon>Bacteria</taxon>
        <taxon>Pseudomonadati</taxon>
        <taxon>Pseudomonadota</taxon>
        <taxon>Alphaproteobacteria</taxon>
        <taxon>Parvularculales</taxon>
        <taxon>Parvularculaceae</taxon>
        <taxon>Aquisalinus</taxon>
    </lineage>
</organism>
<reference evidence="4" key="2">
    <citation type="submission" date="2020-09" db="EMBL/GenBank/DDBJ databases">
        <authorList>
            <person name="Sun Q."/>
            <person name="Zhou Y."/>
        </authorList>
    </citation>
    <scope>NUCLEOTIDE SEQUENCE</scope>
    <source>
        <strain evidence="4">CGMCC 1.12921</strain>
    </source>
</reference>
<feature type="domain" description="Carbohydrate kinase FGGY C-terminal" evidence="3">
    <location>
        <begin position="253"/>
        <end position="424"/>
    </location>
</feature>
<dbReference type="GO" id="GO:0016301">
    <property type="term" value="F:kinase activity"/>
    <property type="evidence" value="ECO:0007669"/>
    <property type="project" value="UniProtKB-KW"/>
</dbReference>
<dbReference type="GO" id="GO:0005975">
    <property type="term" value="P:carbohydrate metabolic process"/>
    <property type="evidence" value="ECO:0007669"/>
    <property type="project" value="InterPro"/>
</dbReference>
<dbReference type="EMBL" id="BMGH01000001">
    <property type="protein sequence ID" value="GGD11839.1"/>
    <property type="molecule type" value="Genomic_DNA"/>
</dbReference>
<evidence type="ECO:0000256" key="1">
    <source>
        <dbReference type="SAM" id="MobiDB-lite"/>
    </source>
</evidence>
<evidence type="ECO:0000313" key="4">
    <source>
        <dbReference type="EMBL" id="GGD11839.1"/>
    </source>
</evidence>
<feature type="domain" description="Carbohydrate kinase FGGY N-terminal" evidence="2">
    <location>
        <begin position="150"/>
        <end position="240"/>
    </location>
</feature>
<keyword evidence="5" id="KW-1185">Reference proteome</keyword>